<name>A0A167SSN7_9AGAM</name>
<evidence type="ECO:0000313" key="3">
    <source>
        <dbReference type="Proteomes" id="UP000076532"/>
    </source>
</evidence>
<reference evidence="2 3" key="1">
    <citation type="journal article" date="2016" name="Mol. Biol. Evol.">
        <title>Comparative Genomics of Early-Diverging Mushroom-Forming Fungi Provides Insights into the Origins of Lignocellulose Decay Capabilities.</title>
        <authorList>
            <person name="Nagy L.G."/>
            <person name="Riley R."/>
            <person name="Tritt A."/>
            <person name="Adam C."/>
            <person name="Daum C."/>
            <person name="Floudas D."/>
            <person name="Sun H."/>
            <person name="Yadav J.S."/>
            <person name="Pangilinan J."/>
            <person name="Larsson K.H."/>
            <person name="Matsuura K."/>
            <person name="Barry K."/>
            <person name="Labutti K."/>
            <person name="Kuo R."/>
            <person name="Ohm R.A."/>
            <person name="Bhattacharya S.S."/>
            <person name="Shirouzu T."/>
            <person name="Yoshinaga Y."/>
            <person name="Martin F.M."/>
            <person name="Grigoriev I.V."/>
            <person name="Hibbett D.S."/>
        </authorList>
    </citation>
    <scope>NUCLEOTIDE SEQUENCE [LARGE SCALE GENOMIC DNA]</scope>
    <source>
        <strain evidence="2 3">CBS 109695</strain>
    </source>
</reference>
<sequence length="104" mass="12021">MRVDDLLNTVIHQLYTYDWLLCISEEYEILSKAGLSKSNMVYFMSRIGEFGHQLTNALLLCELVTRYSPLFRVNATLNSSSSRVDGEVRLPHRDPWDVLHRFGG</sequence>
<dbReference type="AlphaFoldDB" id="A0A167SSN7"/>
<accession>A0A167SSN7</accession>
<feature type="domain" description="DUF6533" evidence="1">
    <location>
        <begin position="14"/>
        <end position="47"/>
    </location>
</feature>
<dbReference type="Pfam" id="PF20151">
    <property type="entry name" value="DUF6533"/>
    <property type="match status" value="1"/>
</dbReference>
<evidence type="ECO:0000259" key="1">
    <source>
        <dbReference type="Pfam" id="PF20151"/>
    </source>
</evidence>
<protein>
    <recommendedName>
        <fullName evidence="1">DUF6533 domain-containing protein</fullName>
    </recommendedName>
</protein>
<dbReference type="OrthoDB" id="3038990at2759"/>
<evidence type="ECO:0000313" key="2">
    <source>
        <dbReference type="EMBL" id="KZP02205.1"/>
    </source>
</evidence>
<dbReference type="EMBL" id="KV418832">
    <property type="protein sequence ID" value="KZP02205.1"/>
    <property type="molecule type" value="Genomic_DNA"/>
</dbReference>
<dbReference type="InterPro" id="IPR045340">
    <property type="entry name" value="DUF6533"/>
</dbReference>
<gene>
    <name evidence="2" type="ORF">FIBSPDRAFT_970289</name>
</gene>
<dbReference type="Proteomes" id="UP000076532">
    <property type="component" value="Unassembled WGS sequence"/>
</dbReference>
<organism evidence="2 3">
    <name type="scientific">Athelia psychrophila</name>
    <dbReference type="NCBI Taxonomy" id="1759441"/>
    <lineage>
        <taxon>Eukaryota</taxon>
        <taxon>Fungi</taxon>
        <taxon>Dikarya</taxon>
        <taxon>Basidiomycota</taxon>
        <taxon>Agaricomycotina</taxon>
        <taxon>Agaricomycetes</taxon>
        <taxon>Agaricomycetidae</taxon>
        <taxon>Atheliales</taxon>
        <taxon>Atheliaceae</taxon>
        <taxon>Athelia</taxon>
    </lineage>
</organism>
<proteinExistence type="predicted"/>
<keyword evidence="3" id="KW-1185">Reference proteome</keyword>